<dbReference type="InterPro" id="IPR022845">
    <property type="entry name" value="Ribosomal_eS31_arc"/>
</dbReference>
<dbReference type="HAMAP" id="MF_00777">
    <property type="entry name" value="Ribosomal_eS31"/>
    <property type="match status" value="1"/>
</dbReference>
<dbReference type="GO" id="GO:0006412">
    <property type="term" value="P:translation"/>
    <property type="evidence" value="ECO:0007669"/>
    <property type="project" value="InterPro"/>
</dbReference>
<sequence>MAKARMGLYAVKGDTLTRTHEFCPKCGPGVFLASHTGKGEKVPRRSCGKCGYSEIERRKGKSPDRSAG</sequence>
<feature type="domain" description="Small ribosomal subunit protein eS31" evidence="7">
    <location>
        <begin position="5"/>
        <end position="53"/>
    </location>
</feature>
<dbReference type="GO" id="GO:0005840">
    <property type="term" value="C:ribosome"/>
    <property type="evidence" value="ECO:0007669"/>
    <property type="project" value="UniProtKB-KW"/>
</dbReference>
<dbReference type="AlphaFoldDB" id="T0YS20"/>
<reference evidence="8" key="1">
    <citation type="submission" date="2013-08" db="EMBL/GenBank/DDBJ databases">
        <authorList>
            <person name="Mendez C."/>
            <person name="Richter M."/>
            <person name="Ferrer M."/>
            <person name="Sanchez J."/>
        </authorList>
    </citation>
    <scope>NUCLEOTIDE SEQUENCE</scope>
</reference>
<keyword evidence="3" id="KW-0862">Zinc</keyword>
<dbReference type="GO" id="GO:0008270">
    <property type="term" value="F:zinc ion binding"/>
    <property type="evidence" value="ECO:0007669"/>
    <property type="project" value="UniProtKB-KW"/>
</dbReference>
<name>T0YS20_9ZZZZ</name>
<evidence type="ECO:0000256" key="2">
    <source>
        <dbReference type="ARBA" id="ARBA00022771"/>
    </source>
</evidence>
<dbReference type="Pfam" id="PF01599">
    <property type="entry name" value="Ribosomal_S27"/>
    <property type="match status" value="1"/>
</dbReference>
<dbReference type="Gene3D" id="6.20.50.180">
    <property type="match status" value="1"/>
</dbReference>
<keyword evidence="5" id="KW-0687">Ribonucleoprotein</keyword>
<keyword evidence="1" id="KW-0479">Metal-binding</keyword>
<reference evidence="8" key="2">
    <citation type="journal article" date="2014" name="ISME J.">
        <title>Microbial stratification in low pH oxic and suboxic macroscopic growths along an acid mine drainage.</title>
        <authorList>
            <person name="Mendez-Garcia C."/>
            <person name="Mesa V."/>
            <person name="Sprenger R.R."/>
            <person name="Richter M."/>
            <person name="Diez M.S."/>
            <person name="Solano J."/>
            <person name="Bargiela R."/>
            <person name="Golyshina O.V."/>
            <person name="Manteca A."/>
            <person name="Ramos J.L."/>
            <person name="Gallego J.R."/>
            <person name="Llorente I."/>
            <person name="Martins Dos Santos V.A."/>
            <person name="Jensen O.N."/>
            <person name="Pelaez A.I."/>
            <person name="Sanchez J."/>
            <person name="Ferrer M."/>
        </authorList>
    </citation>
    <scope>NUCLEOTIDE SEQUENCE</scope>
</reference>
<dbReference type="SUPFAM" id="SSF57829">
    <property type="entry name" value="Zn-binding ribosomal proteins"/>
    <property type="match status" value="1"/>
</dbReference>
<evidence type="ECO:0000256" key="5">
    <source>
        <dbReference type="ARBA" id="ARBA00023274"/>
    </source>
</evidence>
<proteinExistence type="inferred from homology"/>
<dbReference type="SMART" id="SM01402">
    <property type="entry name" value="Ribosomal_S27"/>
    <property type="match status" value="1"/>
</dbReference>
<dbReference type="NCBIfam" id="NF001669">
    <property type="entry name" value="PRK00432.1"/>
    <property type="match status" value="1"/>
</dbReference>
<dbReference type="GO" id="GO:0003735">
    <property type="term" value="F:structural constituent of ribosome"/>
    <property type="evidence" value="ECO:0007669"/>
    <property type="project" value="InterPro"/>
</dbReference>
<dbReference type="GO" id="GO:1990904">
    <property type="term" value="C:ribonucleoprotein complex"/>
    <property type="evidence" value="ECO:0007669"/>
    <property type="project" value="UniProtKB-KW"/>
</dbReference>
<evidence type="ECO:0000259" key="7">
    <source>
        <dbReference type="SMART" id="SM01402"/>
    </source>
</evidence>
<protein>
    <recommendedName>
        <fullName evidence="6">30S ribosomal protein S27ae</fullName>
    </recommendedName>
</protein>
<keyword evidence="2" id="KW-0863">Zinc-finger</keyword>
<evidence type="ECO:0000256" key="3">
    <source>
        <dbReference type="ARBA" id="ARBA00022833"/>
    </source>
</evidence>
<dbReference type="InterPro" id="IPR002906">
    <property type="entry name" value="Ribosomal_eS31"/>
</dbReference>
<accession>T0YS20</accession>
<dbReference type="EMBL" id="AUZY01010540">
    <property type="protein sequence ID" value="EQD38341.1"/>
    <property type="molecule type" value="Genomic_DNA"/>
</dbReference>
<evidence type="ECO:0000256" key="4">
    <source>
        <dbReference type="ARBA" id="ARBA00022980"/>
    </source>
</evidence>
<evidence type="ECO:0000313" key="8">
    <source>
        <dbReference type="EMBL" id="EQD38341.1"/>
    </source>
</evidence>
<gene>
    <name evidence="8" type="ORF">B1B_15847</name>
</gene>
<keyword evidence="4 8" id="KW-0689">Ribosomal protein</keyword>
<organism evidence="8">
    <name type="scientific">mine drainage metagenome</name>
    <dbReference type="NCBI Taxonomy" id="410659"/>
    <lineage>
        <taxon>unclassified sequences</taxon>
        <taxon>metagenomes</taxon>
        <taxon>ecological metagenomes</taxon>
    </lineage>
</organism>
<comment type="caution">
    <text evidence="8">The sequence shown here is derived from an EMBL/GenBank/DDBJ whole genome shotgun (WGS) entry which is preliminary data.</text>
</comment>
<evidence type="ECO:0000256" key="6">
    <source>
        <dbReference type="ARBA" id="ARBA00035384"/>
    </source>
</evidence>
<evidence type="ECO:0000256" key="1">
    <source>
        <dbReference type="ARBA" id="ARBA00022723"/>
    </source>
</evidence>
<dbReference type="InterPro" id="IPR011332">
    <property type="entry name" value="Ribosomal_zn-bd"/>
</dbReference>